<feature type="binding site" evidence="5">
    <location>
        <position position="876"/>
    </location>
    <ligand>
        <name>AMP</name>
        <dbReference type="ChEBI" id="CHEBI:456215"/>
    </ligand>
</feature>
<feature type="binding site" evidence="5">
    <location>
        <position position="759"/>
    </location>
    <ligand>
        <name>AMP</name>
        <dbReference type="ChEBI" id="CHEBI:456215"/>
    </ligand>
</feature>
<evidence type="ECO:0000259" key="9">
    <source>
        <dbReference type="PROSITE" id="PS51845"/>
    </source>
</evidence>
<accession>A0ABC9HHE1</accession>
<feature type="active site" description="Proton donor" evidence="4">
    <location>
        <position position="718"/>
    </location>
</feature>
<feature type="binding site" evidence="6">
    <location>
        <position position="759"/>
    </location>
    <ligand>
        <name>Zn(2+)</name>
        <dbReference type="ChEBI" id="CHEBI:29105"/>
        <label>1</label>
    </ligand>
</feature>
<comment type="caution">
    <text evidence="10">The sequence shown here is derived from an EMBL/GenBank/DDBJ whole genome shotgun (WGS) entry which is preliminary data.</text>
</comment>
<gene>
    <name evidence="10" type="ORF">FHB240107_LOCUS8464</name>
</gene>
<feature type="region of interest" description="Disordered" evidence="8">
    <location>
        <begin position="146"/>
        <end position="168"/>
    </location>
</feature>
<feature type="binding site" evidence="6">
    <location>
        <position position="759"/>
    </location>
    <ligand>
        <name>Zn(2+)</name>
        <dbReference type="ChEBI" id="CHEBI:29105"/>
        <label>2</label>
    </ligand>
</feature>
<dbReference type="Proteomes" id="UP001189180">
    <property type="component" value="Unassembled WGS sequence"/>
</dbReference>
<feature type="region of interest" description="Disordered" evidence="8">
    <location>
        <begin position="561"/>
        <end position="601"/>
    </location>
</feature>
<dbReference type="PRINTS" id="PR00387">
    <property type="entry name" value="PDIESTERASE1"/>
</dbReference>
<dbReference type="Pfam" id="PF00233">
    <property type="entry name" value="PDEase_I"/>
    <property type="match status" value="1"/>
</dbReference>
<feature type="region of interest" description="Disordered" evidence="8">
    <location>
        <begin position="265"/>
        <end position="301"/>
    </location>
</feature>
<dbReference type="InterPro" id="IPR003607">
    <property type="entry name" value="HD/PDEase_dom"/>
</dbReference>
<keyword evidence="3" id="KW-0114">cAMP</keyword>
<dbReference type="PROSITE" id="PS51845">
    <property type="entry name" value="PDEASE_I_2"/>
    <property type="match status" value="1"/>
</dbReference>
<dbReference type="GO" id="GO:0046872">
    <property type="term" value="F:metal ion binding"/>
    <property type="evidence" value="ECO:0007669"/>
    <property type="project" value="UniProtKB-KW"/>
</dbReference>
<dbReference type="CDD" id="cd00077">
    <property type="entry name" value="HDc"/>
    <property type="match status" value="1"/>
</dbReference>
<evidence type="ECO:0000256" key="1">
    <source>
        <dbReference type="ARBA" id="ARBA00022723"/>
    </source>
</evidence>
<feature type="binding site" evidence="6">
    <location>
        <position position="876"/>
    </location>
    <ligand>
        <name>Zn(2+)</name>
        <dbReference type="ChEBI" id="CHEBI:29105"/>
        <label>1</label>
    </ligand>
</feature>
<dbReference type="SUPFAM" id="SSF109604">
    <property type="entry name" value="HD-domain/PDEase-like"/>
    <property type="match status" value="1"/>
</dbReference>
<dbReference type="EMBL" id="CANUEZ050000210">
    <property type="protein sequence ID" value="CAM0512316.1"/>
    <property type="molecule type" value="Genomic_DNA"/>
</dbReference>
<evidence type="ECO:0000256" key="3">
    <source>
        <dbReference type="ARBA" id="ARBA00023149"/>
    </source>
</evidence>
<feature type="binding site" evidence="5">
    <location>
        <begin position="718"/>
        <end position="722"/>
    </location>
    <ligand>
        <name>AMP</name>
        <dbReference type="ChEBI" id="CHEBI:456215"/>
    </ligand>
</feature>
<evidence type="ECO:0000256" key="5">
    <source>
        <dbReference type="PIRSR" id="PIRSR623088-2"/>
    </source>
</evidence>
<dbReference type="InterPro" id="IPR002073">
    <property type="entry name" value="PDEase_catalytic_dom"/>
</dbReference>
<sequence length="980" mass="109949">MELNNFDFKAAQNPTRLDSLRKKWLLQQRRQSHDDNGLSNTPEDDDFSMTLLPTNIFYRQKLNKLNIPPRFSRSFDAERRCSNELQNTCGADVRLSNLVLHCLPDRRPSFIYRLETDDCYSVYSSRHTSITGDETLSDTQLKTLSQHTSQSASVPIPAATQGLGNSSVYEPSEKTINDLNANGYQLRHERRSLPDVVITSASMASTKPCILKKPSLQLDSETGRRPTLDVETTARLAEAESVGFDEAVGADATPMKTDYRSKSLGATQLSKQIHGSPQTRASTSNAAHHNDTSMNKNLKKNSLMRLSTLKRFQKHLRKLGSLKLNHTSEKVGSDGSEDDPTVSLRRSKESHLLEEEDDLSEPTSVGDRLGQLPPKSMSRSSRLAGYGAGEGIYKSINITDKLNSTHSSTTAAVPRPGGIRRGSLCIFSQVDEPIVTPFAQILASLRRVRANFILLTNVHSSKDSHFGTSHAPTGDERRLSRTLLVSEQLKSTAAETLEELEWCLERLENIQTHRSVSDMASSKFKKMLNKELSQFTDGGRNSKQISEYICSTFLDSKEVEGTSVTDGASDAAYPSSNEYVPSDSEDRQQSAGMSTTELETKTGPVVLSTPADLSVQGRARVSDIASHFMHSTDEDEVIKPYGVVSNYPKQLETILIQSLDIWGLDTFEMARLTPNPLTCVFYSIVQKRGLIKRFALSERVIIRYMNVVEDHYRAVTYHNRVHAADVVQSTHVLLNAPALSSVFTDLEVLAVLFACAVHDVDHPGLTNQYLINSNDHLAIMYNDASVLENHHLAVAFQLLNRSGCDMFENLAKKQRLSLRRMTIDMVLATDMSKHMSLLADLKTMVETKKVAGSGILTLDNYSDRMQILQNMIHCSDLSNPTKPLALYRQWTKRIMEELFRQGDREREKGMELSPMCDRNTASEEKTQVSFIDYIVHPLWETWSELVHPDAQKILETLEDNREWYLAQMVEESQEEPNKDG</sequence>
<dbReference type="PANTHER" id="PTHR11347">
    <property type="entry name" value="CYCLIC NUCLEOTIDE PHOSPHODIESTERASE"/>
    <property type="match status" value="1"/>
</dbReference>
<organism evidence="10 11">
    <name type="scientific">Fasciola hepatica</name>
    <name type="common">Liver fluke</name>
    <dbReference type="NCBI Taxonomy" id="6192"/>
    <lineage>
        <taxon>Eukaryota</taxon>
        <taxon>Metazoa</taxon>
        <taxon>Spiralia</taxon>
        <taxon>Lophotrochozoa</taxon>
        <taxon>Platyhelminthes</taxon>
        <taxon>Trematoda</taxon>
        <taxon>Digenea</taxon>
        <taxon>Plagiorchiida</taxon>
        <taxon>Echinostomata</taxon>
        <taxon>Echinostomatoidea</taxon>
        <taxon>Fasciolidae</taxon>
        <taxon>Fasciola</taxon>
    </lineage>
</organism>
<evidence type="ECO:0000313" key="10">
    <source>
        <dbReference type="EMBL" id="CAM0512316.1"/>
    </source>
</evidence>
<dbReference type="Gene3D" id="1.10.1300.10">
    <property type="entry name" value="3'5'-cyclic nucleotide phosphodiesterase, catalytic domain"/>
    <property type="match status" value="1"/>
</dbReference>
<feature type="binding site" evidence="6">
    <location>
        <position position="758"/>
    </location>
    <ligand>
        <name>Zn(2+)</name>
        <dbReference type="ChEBI" id="CHEBI:29105"/>
        <label>1</label>
    </ligand>
</feature>
<feature type="region of interest" description="Disordered" evidence="8">
    <location>
        <begin position="320"/>
        <end position="383"/>
    </location>
</feature>
<evidence type="ECO:0000256" key="7">
    <source>
        <dbReference type="RuleBase" id="RU363067"/>
    </source>
</evidence>
<dbReference type="InterPro" id="IPR023174">
    <property type="entry name" value="PDEase_CS"/>
</dbReference>
<dbReference type="FunFam" id="1.10.1300.10:FF:000001">
    <property type="entry name" value="Phosphodiesterase"/>
    <property type="match status" value="1"/>
</dbReference>
<comment type="similarity">
    <text evidence="7">Belongs to the cyclic nucleotide phosphodiesterase family.</text>
</comment>
<dbReference type="PROSITE" id="PS00126">
    <property type="entry name" value="PDEASE_I_1"/>
    <property type="match status" value="1"/>
</dbReference>
<dbReference type="GO" id="GO:0016787">
    <property type="term" value="F:hydrolase activity"/>
    <property type="evidence" value="ECO:0007669"/>
    <property type="project" value="UniProtKB-KW"/>
</dbReference>
<dbReference type="InterPro" id="IPR023088">
    <property type="entry name" value="PDEase"/>
</dbReference>
<feature type="compositionally biased region" description="Polar residues" evidence="8">
    <location>
        <begin position="265"/>
        <end position="296"/>
    </location>
</feature>
<dbReference type="InterPro" id="IPR036971">
    <property type="entry name" value="PDEase_catalytic_dom_sf"/>
</dbReference>
<dbReference type="AlphaFoldDB" id="A0ABC9HHE1"/>
<keyword evidence="2 7" id="KW-0378">Hydrolase</keyword>
<feature type="binding site" evidence="6">
    <location>
        <position position="722"/>
    </location>
    <ligand>
        <name>Zn(2+)</name>
        <dbReference type="ChEBI" id="CHEBI:29105"/>
        <label>1</label>
    </ligand>
</feature>
<evidence type="ECO:0000256" key="2">
    <source>
        <dbReference type="ARBA" id="ARBA00022801"/>
    </source>
</evidence>
<comment type="cofactor">
    <cofactor evidence="7">
        <name>a divalent metal cation</name>
        <dbReference type="ChEBI" id="CHEBI:60240"/>
    </cofactor>
    <text evidence="7">Binds 2 divalent metal cations per subunit. Site 1 may preferentially bind zinc ions, while site 2 has a preference for magnesium and/or manganese ions.</text>
</comment>
<evidence type="ECO:0000313" key="11">
    <source>
        <dbReference type="Proteomes" id="UP001189180"/>
    </source>
</evidence>
<protein>
    <recommendedName>
        <fullName evidence="7">Phosphodiesterase</fullName>
        <ecNumber evidence="7">3.1.4.-</ecNumber>
    </recommendedName>
</protein>
<proteinExistence type="inferred from homology"/>
<feature type="domain" description="PDEase" evidence="9">
    <location>
        <begin position="643"/>
        <end position="971"/>
    </location>
</feature>
<evidence type="ECO:0000256" key="6">
    <source>
        <dbReference type="PIRSR" id="PIRSR623088-3"/>
    </source>
</evidence>
<dbReference type="Pfam" id="PF18100">
    <property type="entry name" value="PDE4_UCR"/>
    <property type="match status" value="1"/>
</dbReference>
<dbReference type="EC" id="3.1.4.-" evidence="7"/>
<name>A0ABC9HHE1_FASHE</name>
<dbReference type="SMART" id="SM00471">
    <property type="entry name" value="HDc"/>
    <property type="match status" value="1"/>
</dbReference>
<keyword evidence="1 6" id="KW-0479">Metal-binding</keyword>
<dbReference type="InterPro" id="IPR040844">
    <property type="entry name" value="PDE4_UCR"/>
</dbReference>
<evidence type="ECO:0000256" key="8">
    <source>
        <dbReference type="SAM" id="MobiDB-lite"/>
    </source>
</evidence>
<evidence type="ECO:0000256" key="4">
    <source>
        <dbReference type="PIRSR" id="PIRSR623088-1"/>
    </source>
</evidence>
<keyword evidence="11" id="KW-1185">Reference proteome</keyword>
<feature type="binding site" evidence="5">
    <location>
        <position position="927"/>
    </location>
    <ligand>
        <name>AMP</name>
        <dbReference type="ChEBI" id="CHEBI:456215"/>
    </ligand>
</feature>
<reference evidence="10 11" key="1">
    <citation type="submission" date="2024-08" db="EMBL/GenBank/DDBJ databases">
        <authorList>
            <person name="Paterson S."/>
        </authorList>
    </citation>
    <scope>NUCLEOTIDE SEQUENCE [LARGE SCALE GENOMIC DNA]</scope>
</reference>